<dbReference type="EMBL" id="CDMY01000278">
    <property type="protein sequence ID" value="CEL99321.1"/>
    <property type="molecule type" value="Genomic_DNA"/>
</dbReference>
<gene>
    <name evidence="3" type="ORF">Vbra_20601</name>
</gene>
<evidence type="ECO:0000256" key="2">
    <source>
        <dbReference type="SAM" id="SignalP"/>
    </source>
</evidence>
<dbReference type="VEuPathDB" id="CryptoDB:Vbra_20601"/>
<feature type="signal peptide" evidence="2">
    <location>
        <begin position="1"/>
        <end position="21"/>
    </location>
</feature>
<keyword evidence="2" id="KW-0732">Signal</keyword>
<keyword evidence="4" id="KW-1185">Reference proteome</keyword>
<name>A0A0G4EPE0_VITBC</name>
<proteinExistence type="predicted"/>
<accession>A0A0G4EPE0</accession>
<feature type="compositionally biased region" description="Basic residues" evidence="1">
    <location>
        <begin position="85"/>
        <end position="96"/>
    </location>
</feature>
<protein>
    <submittedName>
        <fullName evidence="3">Uncharacterized protein</fullName>
    </submittedName>
</protein>
<sequence>MARCAAVCGLLAFVLLPIALADPNEESEKTAGLQNPLRFLQEFGDTQVEELIEEFFKFVLKLLDALEELFKRVLVRRSLFGGHHPHHGHHKMRHHGGVPQQGPPPTDGSGTSLFLKFLSADQLKEILLRLQALIALVVEALAEKGVVVDPCNI</sequence>
<dbReference type="Proteomes" id="UP000041254">
    <property type="component" value="Unassembled WGS sequence"/>
</dbReference>
<feature type="chain" id="PRO_5005187636" evidence="2">
    <location>
        <begin position="22"/>
        <end position="153"/>
    </location>
</feature>
<evidence type="ECO:0000313" key="4">
    <source>
        <dbReference type="Proteomes" id="UP000041254"/>
    </source>
</evidence>
<evidence type="ECO:0000313" key="3">
    <source>
        <dbReference type="EMBL" id="CEL99321.1"/>
    </source>
</evidence>
<evidence type="ECO:0000256" key="1">
    <source>
        <dbReference type="SAM" id="MobiDB-lite"/>
    </source>
</evidence>
<organism evidence="3 4">
    <name type="scientific">Vitrella brassicaformis (strain CCMP3155)</name>
    <dbReference type="NCBI Taxonomy" id="1169540"/>
    <lineage>
        <taxon>Eukaryota</taxon>
        <taxon>Sar</taxon>
        <taxon>Alveolata</taxon>
        <taxon>Colpodellida</taxon>
        <taxon>Vitrellaceae</taxon>
        <taxon>Vitrella</taxon>
    </lineage>
</organism>
<reference evidence="3 4" key="1">
    <citation type="submission" date="2014-11" db="EMBL/GenBank/DDBJ databases">
        <authorList>
            <person name="Zhu J."/>
            <person name="Qi W."/>
            <person name="Song R."/>
        </authorList>
    </citation>
    <scope>NUCLEOTIDE SEQUENCE [LARGE SCALE GENOMIC DNA]</scope>
</reference>
<dbReference type="InParanoid" id="A0A0G4EPE0"/>
<feature type="region of interest" description="Disordered" evidence="1">
    <location>
        <begin position="85"/>
        <end position="107"/>
    </location>
</feature>
<dbReference type="AlphaFoldDB" id="A0A0G4EPE0"/>